<dbReference type="SUPFAM" id="SSF48371">
    <property type="entry name" value="ARM repeat"/>
    <property type="match status" value="1"/>
</dbReference>
<evidence type="ECO:0000256" key="8">
    <source>
        <dbReference type="ARBA" id="ARBA00023136"/>
    </source>
</evidence>
<dbReference type="PIRSF" id="PIRSF037096">
    <property type="entry name" value="AP3_complex_beta"/>
    <property type="match status" value="1"/>
</dbReference>
<comment type="similarity">
    <text evidence="3 11">Belongs to the adaptor complexes large subunit family.</text>
</comment>
<dbReference type="GO" id="GO:0005794">
    <property type="term" value="C:Golgi apparatus"/>
    <property type="evidence" value="ECO:0007669"/>
    <property type="project" value="UniProtKB-SubCell"/>
</dbReference>
<proteinExistence type="inferred from homology"/>
<evidence type="ECO:0000256" key="1">
    <source>
        <dbReference type="ARBA" id="ARBA00004145"/>
    </source>
</evidence>
<dbReference type="InterPro" id="IPR056314">
    <property type="entry name" value="AP3B1/2_C"/>
</dbReference>
<dbReference type="SMART" id="SM01355">
    <property type="entry name" value="AP3B1_C"/>
    <property type="match status" value="1"/>
</dbReference>
<evidence type="ECO:0000313" key="13">
    <source>
        <dbReference type="EMBL" id="OUC40717.1"/>
    </source>
</evidence>
<name>A0A1Y3EA41_9BILA</name>
<dbReference type="GO" id="GO:0016192">
    <property type="term" value="P:vesicle-mediated transport"/>
    <property type="evidence" value="ECO:0007669"/>
    <property type="project" value="InterPro"/>
</dbReference>
<keyword evidence="6 11" id="KW-0653">Protein transport</keyword>
<dbReference type="InterPro" id="IPR026740">
    <property type="entry name" value="AP3_beta"/>
</dbReference>
<dbReference type="Gene3D" id="1.25.10.10">
    <property type="entry name" value="Leucine-rich Repeat Variant"/>
    <property type="match status" value="1"/>
</dbReference>
<dbReference type="PANTHER" id="PTHR11134">
    <property type="entry name" value="ADAPTOR COMPLEX SUBUNIT BETA FAMILY MEMBER"/>
    <property type="match status" value="1"/>
</dbReference>
<evidence type="ECO:0000313" key="14">
    <source>
        <dbReference type="Proteomes" id="UP000243006"/>
    </source>
</evidence>
<dbReference type="InterPro" id="IPR002553">
    <property type="entry name" value="Clathrin/coatomer_adapt-like_N"/>
</dbReference>
<organism evidence="13 14">
    <name type="scientific">Trichinella nativa</name>
    <dbReference type="NCBI Taxonomy" id="6335"/>
    <lineage>
        <taxon>Eukaryota</taxon>
        <taxon>Metazoa</taxon>
        <taxon>Ecdysozoa</taxon>
        <taxon>Nematoda</taxon>
        <taxon>Enoplea</taxon>
        <taxon>Dorylaimia</taxon>
        <taxon>Trichinellida</taxon>
        <taxon>Trichinellidae</taxon>
        <taxon>Trichinella</taxon>
    </lineage>
</organism>
<dbReference type="InterPro" id="IPR011989">
    <property type="entry name" value="ARM-like"/>
</dbReference>
<dbReference type="GO" id="GO:0030123">
    <property type="term" value="C:AP-3 adaptor complex"/>
    <property type="evidence" value="ECO:0007669"/>
    <property type="project" value="UniProtKB-UniRule"/>
</dbReference>
<dbReference type="GO" id="GO:0006886">
    <property type="term" value="P:intracellular protein transport"/>
    <property type="evidence" value="ECO:0007669"/>
    <property type="project" value="InterPro"/>
</dbReference>
<dbReference type="Pfam" id="PF01602">
    <property type="entry name" value="Adaptin_N"/>
    <property type="match status" value="1"/>
</dbReference>
<dbReference type="AlphaFoldDB" id="A0A1Y3EA41"/>
<comment type="subcellular location">
    <subcellularLocation>
        <location evidence="1">Cytoplasmic vesicle</location>
        <location evidence="1">Clathrin-coated vesicle membrane</location>
        <topology evidence="1">Peripheral membrane protein</topology>
        <orientation evidence="1">Cytoplasmic side</orientation>
    </subcellularLocation>
    <subcellularLocation>
        <location evidence="2">Golgi apparatus</location>
    </subcellularLocation>
</comment>
<evidence type="ECO:0000256" key="11">
    <source>
        <dbReference type="PIRNR" id="PIRNR037096"/>
    </source>
</evidence>
<dbReference type="Pfam" id="PF24080">
    <property type="entry name" value="AP3B1_C_2"/>
    <property type="match status" value="1"/>
</dbReference>
<dbReference type="InterPro" id="IPR029390">
    <property type="entry name" value="AP3B_C"/>
</dbReference>
<keyword evidence="4 11" id="KW-0813">Transport</keyword>
<dbReference type="Pfam" id="PF14796">
    <property type="entry name" value="AP3B1_C"/>
    <property type="match status" value="1"/>
</dbReference>
<dbReference type="InterPro" id="IPR026739">
    <property type="entry name" value="AP_beta"/>
</dbReference>
<dbReference type="InterPro" id="IPR021109">
    <property type="entry name" value="Peptidase_aspartic_dom_sf"/>
</dbReference>
<comment type="caution">
    <text evidence="13">The sequence shown here is derived from an EMBL/GenBank/DDBJ whole genome shotgun (WGS) entry which is preliminary data.</text>
</comment>
<comment type="function">
    <text evidence="10">Subunit of non-clathrin- and clathrin-associated adaptor protein complex 3 (AP-3) that plays a role in protein sorting in the late-Golgi/trans-Golgi network (TGN) and/or endosomes. The AP complexes mediate both the recruitment of clathrin to membranes and the recognition of sorting signals within the cytosolic tails of transmembrane cargo molecules. AP-3 appears to be involved in the sorting of a subset of transmembrane proteins targeted to lysosomes and lysosome-related organelles. In concert with the BLOC-1 complex, AP-3 is required to target cargos into vesicles assembled at cell bodies for delivery into neurites and nerve terminals.</text>
</comment>
<sequence>MDKISKRRFLIDAVAAVSLLPATGSQKQPEQPVSNKPVLQTINGTPVRHLGKKTITVQLANFPALTWTFFVAEVGVAIIGADFLHHHSITVDIKHSRLIMACNNAHTLPINGALATESTDKYQSLLTHFYPHHDDSQDNHKMPYSTELGSPEIEIAGDAATSSFFADTRSRHADLKEMLDSGKDSSKVEAMKRIISLIAKGKDASDLFAAVVKKLVYVYLTRYAEEQQDLALLSISTFQRALKDPNQLIRASALRVLSSIRVPIIVPIMMLVIKESVRDMSAYLVIGSAVYAFEEVCPERLDLIHKHYRKLCAALVDVDEWGQVLIINMLTRYARTQFTDPAILEKSSSDCGNELSDESGSDISFTKKPTELDPDLRMLLKNSKSLLQSRNSAVVLAVAQLYYHLAPPSEVNIIARALVRLLRSHREVQSVILTNIATISAKKTMMFEPFLRSFFVRSSDSANVKALKLEILTNLATSSNISIILREFQTYVTTLDKEFAACTIDAIGRCACNIQEVRDSCLVGLVALMSNSNELVVAQSVVVIKQLLQREKMRHCEIILSMAKLIDTVRVPIARASILWLIGEYCQLMPRVGPDVLRKVAKTFIHEEEIVKLQALNLAVKLYLTNQEKTRLLVEYVFNMARFDQNYDMRDRVRLLRHMLFPNKPTKLTKLAEKIFFAEKPVPSSSSTFVDREQFQLGTLSHLLNQRCSGYNPLPPFPDTPPDGSVRDVDEPVLPSQEFDRLERLRRTSEKSEFFKASIFSGSGKSAPPVMSTVPVVCSTTSAVFNAPKQHGNPSLNQQYYITVGASFISEQSREVLNKVAGHGVSVSYRFTRMPNLFSSTMCTVELSLHNQGTTTVEKIDSTSSKVIIRGLKALENLVAGEKTVLNIGVDAKDSTHPVSFDMQIDHFPPTTVTFIVPVGEQLQPIKLDMDEFQRLQQALGGLNENRALIDFKSNCVEEVSDCILRTANVNRIHSSEKSQLYFAAQTLSSKSPLLIELQLPAVKHETGMLAVNCENFVIGSMLFRQLKAILASAS</sequence>
<evidence type="ECO:0000259" key="12">
    <source>
        <dbReference type="SMART" id="SM01355"/>
    </source>
</evidence>
<feature type="domain" description="AP-3 complex subunit beta C-terminal" evidence="12">
    <location>
        <begin position="763"/>
        <end position="897"/>
    </location>
</feature>
<dbReference type="SUPFAM" id="SSF50630">
    <property type="entry name" value="Acid proteases"/>
    <property type="match status" value="1"/>
</dbReference>
<dbReference type="InterPro" id="IPR016024">
    <property type="entry name" value="ARM-type_fold"/>
</dbReference>
<reference evidence="13 14" key="1">
    <citation type="submission" date="2015-04" db="EMBL/GenBank/DDBJ databases">
        <title>Draft genome of the roundworm Trichinella nativa.</title>
        <authorList>
            <person name="Mitreva M."/>
        </authorList>
    </citation>
    <scope>NUCLEOTIDE SEQUENCE [LARGE SCALE GENOMIC DNA]</scope>
    <source>
        <strain evidence="13 14">ISS45</strain>
    </source>
</reference>
<evidence type="ECO:0000256" key="7">
    <source>
        <dbReference type="ARBA" id="ARBA00023034"/>
    </source>
</evidence>
<evidence type="ECO:0000256" key="2">
    <source>
        <dbReference type="ARBA" id="ARBA00004555"/>
    </source>
</evidence>
<evidence type="ECO:0000256" key="4">
    <source>
        <dbReference type="ARBA" id="ARBA00022448"/>
    </source>
</evidence>
<evidence type="ECO:0000256" key="5">
    <source>
        <dbReference type="ARBA" id="ARBA00022553"/>
    </source>
</evidence>
<dbReference type="Proteomes" id="UP000243006">
    <property type="component" value="Unassembled WGS sequence"/>
</dbReference>
<evidence type="ECO:0000256" key="3">
    <source>
        <dbReference type="ARBA" id="ARBA00006613"/>
    </source>
</evidence>
<keyword evidence="5" id="KW-0597">Phosphoprotein</keyword>
<evidence type="ECO:0000256" key="6">
    <source>
        <dbReference type="ARBA" id="ARBA00022927"/>
    </source>
</evidence>
<gene>
    <name evidence="13" type="ORF">D917_03866</name>
</gene>
<dbReference type="EMBL" id="LVZM01022503">
    <property type="protein sequence ID" value="OUC40717.1"/>
    <property type="molecule type" value="Genomic_DNA"/>
</dbReference>
<keyword evidence="7" id="KW-0333">Golgi apparatus</keyword>
<protein>
    <recommendedName>
        <fullName evidence="11">AP-3 complex subunit beta</fullName>
    </recommendedName>
</protein>
<evidence type="ECO:0000256" key="10">
    <source>
        <dbReference type="ARBA" id="ARBA00023570"/>
    </source>
</evidence>
<evidence type="ECO:0000256" key="9">
    <source>
        <dbReference type="ARBA" id="ARBA00023329"/>
    </source>
</evidence>
<keyword evidence="9" id="KW-0968">Cytoplasmic vesicle</keyword>
<accession>A0A1Y3EA41</accession>
<keyword evidence="8 11" id="KW-0472">Membrane</keyword>
<dbReference type="GO" id="GO:0030665">
    <property type="term" value="C:clathrin-coated vesicle membrane"/>
    <property type="evidence" value="ECO:0007669"/>
    <property type="project" value="UniProtKB-SubCell"/>
</dbReference>